<sequence length="421" mass="45543">MKMAKKCSVFMLCAAVSLSLAACGPKESSSAKSSSKGSELVVWEDKEKSNGIKDAVAAFEKEHDVKVKVVEKPYAKQIEDLRMDGPAGTGPDVLTMPGDQIGTAVTEGLLKELHVKKDVQSLYTDASIQSQMVDQKLYGLPKAVETTVLFYNKDLITEKELPKTLEEWYDYSKKTADGSKFGFLALFDQIYYAESVMSGYGGYIFGKAKDGSYNPSDIGINNEGAVKGAALIQKFYKDGLFPAGIIGEQGINVLESLFTEGKAAAIISGPWNVEAFSNAGINYGITKLPKLENGKNMSSFIGVKSYNVSAFSKNEELAQELAVFLANEKNSKTRYEETKEVPAVKSLANDPAIMKSEAARAVTEQSRFSEPTPNIPEMNEIWTPADSALQTVATGKADPKQALDQAAETAKGQIKAKHSGK</sequence>
<dbReference type="SUPFAM" id="SSF53850">
    <property type="entry name" value="Periplasmic binding protein-like II"/>
    <property type="match status" value="1"/>
</dbReference>
<feature type="region of interest" description="Disordered" evidence="6">
    <location>
        <begin position="393"/>
        <end position="421"/>
    </location>
</feature>
<dbReference type="GO" id="GO:0015144">
    <property type="term" value="F:carbohydrate transmembrane transporter activity"/>
    <property type="evidence" value="ECO:0007669"/>
    <property type="project" value="InterPro"/>
</dbReference>
<reference evidence="7" key="1">
    <citation type="submission" date="2020-04" db="EMBL/GenBank/DDBJ databases">
        <title>Phage recombination drives evolution of spore-forming Bacilli.</title>
        <authorList>
            <person name="Dragos A."/>
            <person name="Kovacs A.T."/>
        </authorList>
    </citation>
    <scope>NUCLEOTIDE SEQUENCE</scope>
    <source>
        <strain evidence="7">168</strain>
    </source>
</reference>
<dbReference type="RefSeq" id="WP_003228280.1">
    <property type="nucleotide sequence ID" value="NC_000964.3"/>
</dbReference>
<evidence type="ECO:0000313" key="7">
    <source>
        <dbReference type="EMBL" id="QJP90116.1"/>
    </source>
</evidence>
<name>A0A6M4JPD8_BACSU</name>
<keyword evidence="5" id="KW-1003">Cell membrane</keyword>
<keyword evidence="5" id="KW-0472">Membrane</keyword>
<proteinExistence type="inferred from homology"/>
<evidence type="ECO:0000256" key="6">
    <source>
        <dbReference type="SAM" id="MobiDB-lite"/>
    </source>
</evidence>
<keyword evidence="3 5" id="KW-0762">Sugar transport</keyword>
<feature type="signal peptide" evidence="5">
    <location>
        <begin position="1"/>
        <end position="21"/>
    </location>
</feature>
<dbReference type="AlphaFoldDB" id="A0A6M4JPD8"/>
<keyword evidence="2 5" id="KW-0813">Transport</keyword>
<dbReference type="GeneID" id="936329"/>
<evidence type="ECO:0000256" key="4">
    <source>
        <dbReference type="ARBA" id="ARBA00022729"/>
    </source>
</evidence>
<dbReference type="PRINTS" id="PR00181">
    <property type="entry name" value="MALTOSEBP"/>
</dbReference>
<dbReference type="Gene3D" id="3.40.190.10">
    <property type="entry name" value="Periplasmic binding protein-like II"/>
    <property type="match status" value="2"/>
</dbReference>
<dbReference type="PANTHER" id="PTHR30061">
    <property type="entry name" value="MALTOSE-BINDING PERIPLASMIC PROTEIN"/>
    <property type="match status" value="1"/>
</dbReference>
<dbReference type="InterPro" id="IPR006060">
    <property type="entry name" value="Maltose/Cyclodextrin-bd"/>
</dbReference>
<protein>
    <recommendedName>
        <fullName evidence="5">Maltodextrin-binding protein</fullName>
    </recommendedName>
</protein>
<evidence type="ECO:0000256" key="5">
    <source>
        <dbReference type="RuleBase" id="RU365005"/>
    </source>
</evidence>
<dbReference type="OrthoDB" id="9766758at2"/>
<dbReference type="PANTHER" id="PTHR30061:SF50">
    <property type="entry name" value="MALTOSE_MALTODEXTRIN-BINDING PERIPLASMIC PROTEIN"/>
    <property type="match status" value="1"/>
</dbReference>
<organism evidence="7">
    <name type="scientific">Bacillus subtilis (strain 168)</name>
    <dbReference type="NCBI Taxonomy" id="224308"/>
    <lineage>
        <taxon>Bacteria</taxon>
        <taxon>Bacillati</taxon>
        <taxon>Bacillota</taxon>
        <taxon>Bacilli</taxon>
        <taxon>Bacillales</taxon>
        <taxon>Bacillaceae</taxon>
        <taxon>Bacillus</taxon>
    </lineage>
</organism>
<comment type="similarity">
    <text evidence="1 5">Belongs to the bacterial solute-binding protein 1 family.</text>
</comment>
<dbReference type="PROSITE" id="PS51257">
    <property type="entry name" value="PROKAR_LIPOPROTEIN"/>
    <property type="match status" value="1"/>
</dbReference>
<evidence type="ECO:0000256" key="1">
    <source>
        <dbReference type="ARBA" id="ARBA00008520"/>
    </source>
</evidence>
<keyword evidence="5" id="KW-0449">Lipoprotein</keyword>
<dbReference type="Pfam" id="PF13416">
    <property type="entry name" value="SBP_bac_8"/>
    <property type="match status" value="1"/>
</dbReference>
<keyword evidence="4 5" id="KW-0732">Signal</keyword>
<accession>A0A6M4JPD8</accession>
<gene>
    <name evidence="7" type="primary">ganS</name>
    <name evidence="7" type="ORF">HIR78_19740</name>
</gene>
<evidence type="ECO:0000256" key="2">
    <source>
        <dbReference type="ARBA" id="ARBA00022448"/>
    </source>
</evidence>
<dbReference type="SMR" id="A0A6M4JPD8"/>
<dbReference type="DNASU" id="936329"/>
<feature type="chain" id="PRO_5039751823" description="Maltodextrin-binding protein" evidence="5">
    <location>
        <begin position="22"/>
        <end position="421"/>
    </location>
</feature>
<dbReference type="GO" id="GO:0005886">
    <property type="term" value="C:plasma membrane"/>
    <property type="evidence" value="ECO:0007669"/>
    <property type="project" value="UniProtKB-SubCell"/>
</dbReference>
<dbReference type="RefSeq" id="NP_391296.1">
    <property type="nucleotide sequence ID" value="NC_000964.3"/>
</dbReference>
<evidence type="ECO:0000256" key="3">
    <source>
        <dbReference type="ARBA" id="ARBA00022597"/>
    </source>
</evidence>
<dbReference type="EMBL" id="CP052842">
    <property type="protein sequence ID" value="QJP90116.1"/>
    <property type="molecule type" value="Genomic_DNA"/>
</dbReference>
<comment type="subcellular location">
    <subcellularLocation>
        <location evidence="5">Cell membrane</location>
        <topology evidence="5">Lipid-anchor</topology>
    </subcellularLocation>
</comment>
<dbReference type="InterPro" id="IPR006059">
    <property type="entry name" value="SBP"/>
</dbReference>
<dbReference type="KEGG" id="bsu:BSU34160"/>